<dbReference type="Pfam" id="PF13561">
    <property type="entry name" value="adh_short_C2"/>
    <property type="match status" value="1"/>
</dbReference>
<evidence type="ECO:0000313" key="4">
    <source>
        <dbReference type="Proteomes" id="UP001485459"/>
    </source>
</evidence>
<evidence type="ECO:0000256" key="2">
    <source>
        <dbReference type="ARBA" id="ARBA00023002"/>
    </source>
</evidence>
<dbReference type="EMBL" id="CP149822">
    <property type="protein sequence ID" value="WZN40317.1"/>
    <property type="molecule type" value="Genomic_DNA"/>
</dbReference>
<dbReference type="PANTHER" id="PTHR43669:SF8">
    <property type="entry name" value="SHORT-CHAIN TYPE DEHYDROGENASE_REDUCTASE-RELATED"/>
    <property type="match status" value="1"/>
</dbReference>
<name>A0ABZ2YLU3_9BACT</name>
<dbReference type="RefSeq" id="WP_341835240.1">
    <property type="nucleotide sequence ID" value="NZ_CP149822.1"/>
</dbReference>
<gene>
    <name evidence="3" type="ORF">WJU16_20330</name>
</gene>
<dbReference type="PROSITE" id="PS00061">
    <property type="entry name" value="ADH_SHORT"/>
    <property type="match status" value="1"/>
</dbReference>
<organism evidence="3 4">
    <name type="scientific">Chitinophaga pollutisoli</name>
    <dbReference type="NCBI Taxonomy" id="3133966"/>
    <lineage>
        <taxon>Bacteria</taxon>
        <taxon>Pseudomonadati</taxon>
        <taxon>Bacteroidota</taxon>
        <taxon>Chitinophagia</taxon>
        <taxon>Chitinophagales</taxon>
        <taxon>Chitinophagaceae</taxon>
        <taxon>Chitinophaga</taxon>
    </lineage>
</organism>
<comment type="similarity">
    <text evidence="1">Belongs to the short-chain dehydrogenases/reductases (SDR) family.</text>
</comment>
<dbReference type="Gene3D" id="3.40.50.720">
    <property type="entry name" value="NAD(P)-binding Rossmann-like Domain"/>
    <property type="match status" value="1"/>
</dbReference>
<dbReference type="InterPro" id="IPR020904">
    <property type="entry name" value="Sc_DH/Rdtase_CS"/>
</dbReference>
<evidence type="ECO:0000256" key="1">
    <source>
        <dbReference type="ARBA" id="ARBA00006484"/>
    </source>
</evidence>
<dbReference type="PANTHER" id="PTHR43669">
    <property type="entry name" value="5-KETO-D-GLUCONATE 5-REDUCTASE"/>
    <property type="match status" value="1"/>
</dbReference>
<dbReference type="InterPro" id="IPR002347">
    <property type="entry name" value="SDR_fam"/>
</dbReference>
<dbReference type="Proteomes" id="UP001485459">
    <property type="component" value="Chromosome"/>
</dbReference>
<proteinExistence type="inferred from homology"/>
<protein>
    <submittedName>
        <fullName evidence="3">SDR family oxidoreductase</fullName>
    </submittedName>
</protein>
<reference evidence="4" key="1">
    <citation type="submission" date="2024-03" db="EMBL/GenBank/DDBJ databases">
        <title>Chitinophaga horti sp. nov., isolated from garden soil.</title>
        <authorList>
            <person name="Lee D.S."/>
            <person name="Han D.M."/>
            <person name="Baek J.H."/>
            <person name="Choi D.G."/>
            <person name="Jeon J.H."/>
            <person name="Jeon C.O."/>
        </authorList>
    </citation>
    <scope>NUCLEOTIDE SEQUENCE [LARGE SCALE GENOMIC DNA]</scope>
    <source>
        <strain evidence="4">GPA1</strain>
    </source>
</reference>
<keyword evidence="2" id="KW-0560">Oxidoreductase</keyword>
<keyword evidence="4" id="KW-1185">Reference proteome</keyword>
<sequence length="252" mass="26698">MFNGTTLAVSGGLGDIGSAVAKAFAALGANIAIGDVLPEDRAASLLLEIESRGVAAHYTRVDVTDAKAVDHWIQTAEASLGPVRMVVANAATVTIAGLFDVTADQWSREIDINLNGAFYLTRAAARRLVEKKLTGSIVFVGSWAAEAVHRGIPAYAVSKAGMRMLCKSMALELAPHGIMVNEIAPGYVDAGVSRQVWEKSPEQREAAARKTPVGKLITPAEIAREIVKLCDPQNRHITGSTLLMDGGLNLLR</sequence>
<accession>A0ABZ2YLU3</accession>
<dbReference type="SUPFAM" id="SSF51735">
    <property type="entry name" value="NAD(P)-binding Rossmann-fold domains"/>
    <property type="match status" value="1"/>
</dbReference>
<dbReference type="InterPro" id="IPR036291">
    <property type="entry name" value="NAD(P)-bd_dom_sf"/>
</dbReference>
<dbReference type="PRINTS" id="PR00081">
    <property type="entry name" value="GDHRDH"/>
</dbReference>
<evidence type="ECO:0000313" key="3">
    <source>
        <dbReference type="EMBL" id="WZN40317.1"/>
    </source>
</evidence>